<keyword evidence="5 8" id="KW-0812">Transmembrane</keyword>
<dbReference type="EMBL" id="CP088156">
    <property type="protein sequence ID" value="UFZ07401.1"/>
    <property type="molecule type" value="Genomic_DNA"/>
</dbReference>
<keyword evidence="6 8" id="KW-1133">Transmembrane helix</keyword>
<dbReference type="Pfam" id="PF01925">
    <property type="entry name" value="TauE"/>
    <property type="match status" value="1"/>
</dbReference>
<accession>A0ABY3RJ62</accession>
<organism evidence="9 10">
    <name type="scientific">Bradyrhizobium ontarionense</name>
    <dbReference type="NCBI Taxonomy" id="2898149"/>
    <lineage>
        <taxon>Bacteria</taxon>
        <taxon>Pseudomonadati</taxon>
        <taxon>Pseudomonadota</taxon>
        <taxon>Alphaproteobacteria</taxon>
        <taxon>Hyphomicrobiales</taxon>
        <taxon>Nitrobacteraceae</taxon>
        <taxon>Bradyrhizobium</taxon>
    </lineage>
</organism>
<dbReference type="InterPro" id="IPR052017">
    <property type="entry name" value="TSUP"/>
</dbReference>
<evidence type="ECO:0000256" key="6">
    <source>
        <dbReference type="ARBA" id="ARBA00022989"/>
    </source>
</evidence>
<evidence type="ECO:0000256" key="3">
    <source>
        <dbReference type="ARBA" id="ARBA00022448"/>
    </source>
</evidence>
<feature type="transmembrane region" description="Helical" evidence="8">
    <location>
        <begin position="81"/>
        <end position="99"/>
    </location>
</feature>
<dbReference type="PANTHER" id="PTHR30269">
    <property type="entry name" value="TRANSMEMBRANE PROTEIN YFCA"/>
    <property type="match status" value="1"/>
</dbReference>
<keyword evidence="10" id="KW-1185">Reference proteome</keyword>
<feature type="transmembrane region" description="Helical" evidence="8">
    <location>
        <begin position="105"/>
        <end position="125"/>
    </location>
</feature>
<dbReference type="InterPro" id="IPR002781">
    <property type="entry name" value="TM_pro_TauE-like"/>
</dbReference>
<feature type="transmembrane region" description="Helical" evidence="8">
    <location>
        <begin position="201"/>
        <end position="223"/>
    </location>
</feature>
<comment type="similarity">
    <text evidence="2 8">Belongs to the 4-toluene sulfonate uptake permease (TSUP) (TC 2.A.102) family.</text>
</comment>
<protein>
    <recommendedName>
        <fullName evidence="8">Probable membrane transporter protein</fullName>
    </recommendedName>
</protein>
<comment type="subcellular location">
    <subcellularLocation>
        <location evidence="1 8">Cell membrane</location>
        <topology evidence="1 8">Multi-pass membrane protein</topology>
    </subcellularLocation>
</comment>
<dbReference type="Proteomes" id="UP001431010">
    <property type="component" value="Chromosome"/>
</dbReference>
<keyword evidence="7 8" id="KW-0472">Membrane</keyword>
<reference evidence="9" key="1">
    <citation type="journal article" date="2024" name="Antonie Van Leeuwenhoek">
        <title>Bradyrhizobium ontarionense sp. nov., a novel bacterial symbiont isolated from Aeschynomene indica (Indian jointvetch), harbours photosynthesis, nitrogen fixation and nitrous oxide (N2O) reductase genes.</title>
        <authorList>
            <person name="Bromfield E.S.P."/>
            <person name="Cloutier S."/>
        </authorList>
    </citation>
    <scope>NUCLEOTIDE SEQUENCE</scope>
    <source>
        <strain evidence="9">A19</strain>
    </source>
</reference>
<proteinExistence type="inferred from homology"/>
<evidence type="ECO:0000256" key="7">
    <source>
        <dbReference type="ARBA" id="ARBA00023136"/>
    </source>
</evidence>
<evidence type="ECO:0000256" key="5">
    <source>
        <dbReference type="ARBA" id="ARBA00022692"/>
    </source>
</evidence>
<evidence type="ECO:0000256" key="2">
    <source>
        <dbReference type="ARBA" id="ARBA00009142"/>
    </source>
</evidence>
<sequence length="258" mass="25609">MNFLAGFADISLLQLLLVASVALFASIIGGLAGYGTGALMPLVLVPMVGAEPVVPIIAISAILTNLSRVGAYFSHADRTRAGIVVAAAALTTALGAYGYTRLTNAGAAFVIGTMLIMSVPLRRILRKRNVRIGHGGLAAGSVGYGVLVGGTSGSGVILLSLLMAAGLEGAAVIATDAMISVATGVIKISVFGLAGVVTAQVLAFALLIGAVAVPGAFLAKAFVARMPVHIHAAILDAAVITGGGVMIASALRPLLSAA</sequence>
<name>A0ABY3RJ62_9BRAD</name>
<feature type="transmembrane region" description="Helical" evidence="8">
    <location>
        <begin position="170"/>
        <end position="194"/>
    </location>
</feature>
<gene>
    <name evidence="9" type="ORF">LQG66_14285</name>
</gene>
<evidence type="ECO:0000256" key="4">
    <source>
        <dbReference type="ARBA" id="ARBA00022475"/>
    </source>
</evidence>
<feature type="transmembrane region" description="Helical" evidence="8">
    <location>
        <begin position="12"/>
        <end position="34"/>
    </location>
</feature>
<dbReference type="PANTHER" id="PTHR30269:SF23">
    <property type="entry name" value="MEMBRANE TRANSPORTER PROTEIN YDHB-RELATED"/>
    <property type="match status" value="1"/>
</dbReference>
<evidence type="ECO:0000313" key="9">
    <source>
        <dbReference type="EMBL" id="UFZ07401.1"/>
    </source>
</evidence>
<dbReference type="RefSeq" id="WP_231326852.1">
    <property type="nucleotide sequence ID" value="NZ_CP088156.1"/>
</dbReference>
<evidence type="ECO:0000256" key="1">
    <source>
        <dbReference type="ARBA" id="ARBA00004651"/>
    </source>
</evidence>
<evidence type="ECO:0000256" key="8">
    <source>
        <dbReference type="RuleBase" id="RU363041"/>
    </source>
</evidence>
<keyword evidence="4 8" id="KW-1003">Cell membrane</keyword>
<keyword evidence="3" id="KW-0813">Transport</keyword>
<evidence type="ECO:0000313" key="10">
    <source>
        <dbReference type="Proteomes" id="UP001431010"/>
    </source>
</evidence>
<feature type="transmembrane region" description="Helical" evidence="8">
    <location>
        <begin position="229"/>
        <end position="251"/>
    </location>
</feature>
<feature type="transmembrane region" description="Helical" evidence="8">
    <location>
        <begin position="137"/>
        <end position="164"/>
    </location>
</feature>